<organism evidence="2 3">
    <name type="scientific">Gossypium gossypioides</name>
    <name type="common">Mexican cotton</name>
    <name type="synonym">Selera gossypioides</name>
    <dbReference type="NCBI Taxonomy" id="34282"/>
    <lineage>
        <taxon>Eukaryota</taxon>
        <taxon>Viridiplantae</taxon>
        <taxon>Streptophyta</taxon>
        <taxon>Embryophyta</taxon>
        <taxon>Tracheophyta</taxon>
        <taxon>Spermatophyta</taxon>
        <taxon>Magnoliopsida</taxon>
        <taxon>eudicotyledons</taxon>
        <taxon>Gunneridae</taxon>
        <taxon>Pentapetalae</taxon>
        <taxon>rosids</taxon>
        <taxon>malvids</taxon>
        <taxon>Malvales</taxon>
        <taxon>Malvaceae</taxon>
        <taxon>Malvoideae</taxon>
        <taxon>Gossypium</taxon>
    </lineage>
</organism>
<feature type="compositionally biased region" description="Basic and acidic residues" evidence="1">
    <location>
        <begin position="233"/>
        <end position="255"/>
    </location>
</feature>
<proteinExistence type="predicted"/>
<dbReference type="Proteomes" id="UP000593579">
    <property type="component" value="Unassembled WGS sequence"/>
</dbReference>
<evidence type="ECO:0000256" key="1">
    <source>
        <dbReference type="SAM" id="MobiDB-lite"/>
    </source>
</evidence>
<reference evidence="2 3" key="1">
    <citation type="journal article" date="2019" name="Genome Biol. Evol.">
        <title>Insights into the evolution of the New World diploid cottons (Gossypium, subgenus Houzingenia) based on genome sequencing.</title>
        <authorList>
            <person name="Grover C.E."/>
            <person name="Arick M.A. 2nd"/>
            <person name="Thrash A."/>
            <person name="Conover J.L."/>
            <person name="Sanders W.S."/>
            <person name="Peterson D.G."/>
            <person name="Frelichowski J.E."/>
            <person name="Scheffler J.A."/>
            <person name="Scheffler B.E."/>
            <person name="Wendel J.F."/>
        </authorList>
    </citation>
    <scope>NUCLEOTIDE SEQUENCE [LARGE SCALE GENOMIC DNA]</scope>
    <source>
        <strain evidence="2">5</strain>
        <tissue evidence="2">Leaf</tissue>
    </source>
</reference>
<dbReference type="OrthoDB" id="850716at2759"/>
<gene>
    <name evidence="2" type="ORF">Gogos_020949</name>
</gene>
<protein>
    <submittedName>
        <fullName evidence="2">Uncharacterized protein</fullName>
    </submittedName>
</protein>
<feature type="region of interest" description="Disordered" evidence="1">
    <location>
        <begin position="233"/>
        <end position="262"/>
    </location>
</feature>
<feature type="region of interest" description="Disordered" evidence="1">
    <location>
        <begin position="121"/>
        <end position="154"/>
    </location>
</feature>
<feature type="compositionally biased region" description="Low complexity" evidence="1">
    <location>
        <begin position="133"/>
        <end position="145"/>
    </location>
</feature>
<dbReference type="AlphaFoldDB" id="A0A7J9D659"/>
<sequence>MIPIATQERPLTALSSSLCKCHGPQFKVRDHCTKCIPWRSTDKRHSEIGMWEEFQHVLKGEFYPEFVEEEARAKLQWLAQRGTEVEQGGVQELSKAMTVAESVVKLGLGKDKLQSSNFEGRGVCEGNHKEDNGSGNDNDGGNWKQRVGKKKPNKKRGKLKCFLCDGTHLSKKCLKKSVFSNKEKPEGKDSRLGSSTWGVKSNEAKSKKKLVECFLCHGLHRLQKCQRKSIIKGDDASNKEPKKLGSSKGKFEAKREKRSKKKRVKCFLHCGPHEL</sequence>
<accession>A0A7J9D659</accession>
<feature type="compositionally biased region" description="Basic and acidic residues" evidence="1">
    <location>
        <begin position="182"/>
        <end position="191"/>
    </location>
</feature>
<evidence type="ECO:0000313" key="3">
    <source>
        <dbReference type="Proteomes" id="UP000593579"/>
    </source>
</evidence>
<name>A0A7J9D659_GOSGO</name>
<comment type="caution">
    <text evidence="2">The sequence shown here is derived from an EMBL/GenBank/DDBJ whole genome shotgun (WGS) entry which is preliminary data.</text>
</comment>
<evidence type="ECO:0000313" key="2">
    <source>
        <dbReference type="EMBL" id="MBA0756064.1"/>
    </source>
</evidence>
<dbReference type="EMBL" id="JABEZY010273186">
    <property type="protein sequence ID" value="MBA0756064.1"/>
    <property type="molecule type" value="Genomic_DNA"/>
</dbReference>
<keyword evidence="3" id="KW-1185">Reference proteome</keyword>
<feature type="region of interest" description="Disordered" evidence="1">
    <location>
        <begin position="182"/>
        <end position="201"/>
    </location>
</feature>